<accession>A0A395TAR5</accession>
<dbReference type="PROSITE" id="PS00463">
    <property type="entry name" value="ZN2_CY6_FUNGAL_1"/>
    <property type="match status" value="1"/>
</dbReference>
<dbReference type="Pfam" id="PF00172">
    <property type="entry name" value="Zn_clus"/>
    <property type="match status" value="1"/>
</dbReference>
<dbReference type="GO" id="GO:0008270">
    <property type="term" value="F:zinc ion binding"/>
    <property type="evidence" value="ECO:0007669"/>
    <property type="project" value="InterPro"/>
</dbReference>
<comment type="caution">
    <text evidence="3">The sequence shown here is derived from an EMBL/GenBank/DDBJ whole genome shotgun (WGS) entry which is preliminary data.</text>
</comment>
<dbReference type="SUPFAM" id="SSF57701">
    <property type="entry name" value="Zn2/Cys6 DNA-binding domain"/>
    <property type="match status" value="1"/>
</dbReference>
<dbReference type="SMART" id="SM00066">
    <property type="entry name" value="GAL4"/>
    <property type="match status" value="1"/>
</dbReference>
<name>A0A395TAR5_9HYPO</name>
<evidence type="ECO:0000259" key="2">
    <source>
        <dbReference type="PROSITE" id="PS50048"/>
    </source>
</evidence>
<gene>
    <name evidence="3" type="ORF">FLONG3_27</name>
</gene>
<reference evidence="3 4" key="1">
    <citation type="journal article" date="2018" name="PLoS Pathog.">
        <title>Evolution of structural diversity of trichothecenes, a family of toxins produced by plant pathogenic and entomopathogenic fungi.</title>
        <authorList>
            <person name="Proctor R.H."/>
            <person name="McCormick S.P."/>
            <person name="Kim H.S."/>
            <person name="Cardoza R.E."/>
            <person name="Stanley A.M."/>
            <person name="Lindo L."/>
            <person name="Kelly A."/>
            <person name="Brown D.W."/>
            <person name="Lee T."/>
            <person name="Vaughan M.M."/>
            <person name="Alexander N.J."/>
            <person name="Busman M."/>
            <person name="Gutierrez S."/>
        </authorList>
    </citation>
    <scope>NUCLEOTIDE SEQUENCE [LARGE SCALE GENOMIC DNA]</scope>
    <source>
        <strain evidence="3 4">NRRL 20695</strain>
    </source>
</reference>
<feature type="domain" description="Zn(2)-C6 fungal-type" evidence="2">
    <location>
        <begin position="10"/>
        <end position="38"/>
    </location>
</feature>
<dbReference type="GO" id="GO:0000981">
    <property type="term" value="F:DNA-binding transcription factor activity, RNA polymerase II-specific"/>
    <property type="evidence" value="ECO:0007669"/>
    <property type="project" value="InterPro"/>
</dbReference>
<dbReference type="EMBL" id="PXOG01000001">
    <property type="protein sequence ID" value="RGP81830.1"/>
    <property type="molecule type" value="Genomic_DNA"/>
</dbReference>
<dbReference type="STRING" id="694270.A0A395TAR5"/>
<evidence type="ECO:0000313" key="4">
    <source>
        <dbReference type="Proteomes" id="UP000266234"/>
    </source>
</evidence>
<sequence>MVGIAGKSKACHDCKRRRVKCDLTSPTCLRCSKAGIACRGYERSTLWVHRTQARPDVSALSVVKDARLQEREKENTDSGDCLQVLQQMRAWLDSSQRSDSVAIFRLKALSIADRIYFPLSSVRKSGGDSTSTPSSWFNAVCHMRNPSEALDHSLMAFCAIQIRVSGRSGITYDETVQLYNQALSKIIAILDSTSAGNSDESLAAIVIVSTCEVIQAMVQKRPLLLEPDIWRQHTSLPTIDDSFSELLDLVMDIPSIIASAHDHSQVINSYVDLVPTINLLIQKSLDLDNWRNVHNKSTWARTQKPVYWAIPATASNPIDDDYTEKLYPFALVFSSVGCASAWIFCFSIMLDMFDTIMLLTSSKHHENRTLLDVGRCLSNDIAPNVLDTVEMDAKETARLLCQSIEFCYRTENGTFGPQITCYAQATLLRYFERCGLTRELAWCRAITRMTGPGSAYGCSILLKQKVTLVSLW</sequence>
<dbReference type="OrthoDB" id="5126878at2759"/>
<dbReference type="PANTHER" id="PTHR38111">
    <property type="entry name" value="ZN(2)-C6 FUNGAL-TYPE DOMAIN-CONTAINING PROTEIN-RELATED"/>
    <property type="match status" value="1"/>
</dbReference>
<evidence type="ECO:0000313" key="3">
    <source>
        <dbReference type="EMBL" id="RGP81830.1"/>
    </source>
</evidence>
<dbReference type="InterPro" id="IPR001138">
    <property type="entry name" value="Zn2Cys6_DnaBD"/>
</dbReference>
<dbReference type="InterPro" id="IPR036864">
    <property type="entry name" value="Zn2-C6_fun-type_DNA-bd_sf"/>
</dbReference>
<evidence type="ECO:0000256" key="1">
    <source>
        <dbReference type="ARBA" id="ARBA00023242"/>
    </source>
</evidence>
<keyword evidence="4" id="KW-1185">Reference proteome</keyword>
<protein>
    <recommendedName>
        <fullName evidence="2">Zn(2)-C6 fungal-type domain-containing protein</fullName>
    </recommendedName>
</protein>
<dbReference type="CDD" id="cd00067">
    <property type="entry name" value="GAL4"/>
    <property type="match status" value="1"/>
</dbReference>
<dbReference type="Proteomes" id="UP000266234">
    <property type="component" value="Unassembled WGS sequence"/>
</dbReference>
<dbReference type="PANTHER" id="PTHR38111:SF9">
    <property type="entry name" value="ZN(2)-C6 FUNGAL-TYPE DOMAIN-CONTAINING PROTEIN"/>
    <property type="match status" value="1"/>
</dbReference>
<organism evidence="3 4">
    <name type="scientific">Fusarium longipes</name>
    <dbReference type="NCBI Taxonomy" id="694270"/>
    <lineage>
        <taxon>Eukaryota</taxon>
        <taxon>Fungi</taxon>
        <taxon>Dikarya</taxon>
        <taxon>Ascomycota</taxon>
        <taxon>Pezizomycotina</taxon>
        <taxon>Sordariomycetes</taxon>
        <taxon>Hypocreomycetidae</taxon>
        <taxon>Hypocreales</taxon>
        <taxon>Nectriaceae</taxon>
        <taxon>Fusarium</taxon>
    </lineage>
</organism>
<keyword evidence="1" id="KW-0539">Nucleus</keyword>
<dbReference type="Gene3D" id="4.10.240.10">
    <property type="entry name" value="Zn(2)-C6 fungal-type DNA-binding domain"/>
    <property type="match status" value="1"/>
</dbReference>
<dbReference type="InterPro" id="IPR053178">
    <property type="entry name" value="Osmoadaptation_assoc"/>
</dbReference>
<proteinExistence type="predicted"/>
<dbReference type="AlphaFoldDB" id="A0A395TAR5"/>
<dbReference type="PROSITE" id="PS50048">
    <property type="entry name" value="ZN2_CY6_FUNGAL_2"/>
    <property type="match status" value="1"/>
</dbReference>